<keyword evidence="1" id="KW-0963">Cytoplasm</keyword>
<keyword evidence="3" id="KW-0012">Acyltransferase</keyword>
<dbReference type="eggNOG" id="ENOG502RQIP">
    <property type="taxonomic scope" value="Eukaryota"/>
</dbReference>
<dbReference type="Gene3D" id="3.40.630.70">
    <property type="entry name" value="Leucyl/phenylalanyl-tRNA-protein transferase, C-terminal domain"/>
    <property type="match status" value="1"/>
</dbReference>
<dbReference type="SUPFAM" id="SSF55729">
    <property type="entry name" value="Acyl-CoA N-acyltransferases (Nat)"/>
    <property type="match status" value="1"/>
</dbReference>
<accession>M4BGE6</accession>
<reference evidence="5" key="2">
    <citation type="submission" date="2015-06" db="UniProtKB">
        <authorList>
            <consortium name="EnsemblProtists"/>
        </authorList>
    </citation>
    <scope>IDENTIFICATION</scope>
    <source>
        <strain evidence="5">Emoy2</strain>
    </source>
</reference>
<name>M4BGE6_HYAAE</name>
<evidence type="ECO:0000256" key="4">
    <source>
        <dbReference type="SAM" id="MobiDB-lite"/>
    </source>
</evidence>
<protein>
    <recommendedName>
        <fullName evidence="7">Leucyl/phenylalanyl-tRNA--protein transferase</fullName>
    </recommendedName>
</protein>
<dbReference type="HOGENOM" id="CLU_067712_0_0_1"/>
<dbReference type="InterPro" id="IPR042203">
    <property type="entry name" value="Leu/Phe-tRNA_Trfase_C"/>
</dbReference>
<evidence type="ECO:0000313" key="6">
    <source>
        <dbReference type="Proteomes" id="UP000011713"/>
    </source>
</evidence>
<dbReference type="OMA" id="HGENWLC"/>
<dbReference type="VEuPathDB" id="FungiDB:HpaG805367"/>
<dbReference type="AlphaFoldDB" id="M4BGE6"/>
<dbReference type="EMBL" id="JH598234">
    <property type="status" value="NOT_ANNOTATED_CDS"/>
    <property type="molecule type" value="Genomic_DNA"/>
</dbReference>
<evidence type="ECO:0000256" key="3">
    <source>
        <dbReference type="ARBA" id="ARBA00023315"/>
    </source>
</evidence>
<keyword evidence="2" id="KW-0808">Transferase</keyword>
<keyword evidence="6" id="KW-1185">Reference proteome</keyword>
<evidence type="ECO:0000313" key="5">
    <source>
        <dbReference type="EnsemblProtists" id="HpaP805367"/>
    </source>
</evidence>
<evidence type="ECO:0000256" key="2">
    <source>
        <dbReference type="ARBA" id="ARBA00022679"/>
    </source>
</evidence>
<evidence type="ECO:0000256" key="1">
    <source>
        <dbReference type="ARBA" id="ARBA00022490"/>
    </source>
</evidence>
<proteinExistence type="predicted"/>
<reference evidence="6" key="1">
    <citation type="journal article" date="2010" name="Science">
        <title>Signatures of adaptation to obligate biotrophy in the Hyaloperonospora arabidopsidis genome.</title>
        <authorList>
            <person name="Baxter L."/>
            <person name="Tripathy S."/>
            <person name="Ishaque N."/>
            <person name="Boot N."/>
            <person name="Cabral A."/>
            <person name="Kemen E."/>
            <person name="Thines M."/>
            <person name="Ah-Fong A."/>
            <person name="Anderson R."/>
            <person name="Badejoko W."/>
            <person name="Bittner-Eddy P."/>
            <person name="Boore J.L."/>
            <person name="Chibucos M.C."/>
            <person name="Coates M."/>
            <person name="Dehal P."/>
            <person name="Delehaunty K."/>
            <person name="Dong S."/>
            <person name="Downton P."/>
            <person name="Dumas B."/>
            <person name="Fabro G."/>
            <person name="Fronick C."/>
            <person name="Fuerstenberg S.I."/>
            <person name="Fulton L."/>
            <person name="Gaulin E."/>
            <person name="Govers F."/>
            <person name="Hughes L."/>
            <person name="Humphray S."/>
            <person name="Jiang R.H."/>
            <person name="Judelson H."/>
            <person name="Kamoun S."/>
            <person name="Kyung K."/>
            <person name="Meijer H."/>
            <person name="Minx P."/>
            <person name="Morris P."/>
            <person name="Nelson J."/>
            <person name="Phuntumart V."/>
            <person name="Qutob D."/>
            <person name="Rehmany A."/>
            <person name="Rougon-Cardoso A."/>
            <person name="Ryden P."/>
            <person name="Torto-Alalibo T."/>
            <person name="Studholme D."/>
            <person name="Wang Y."/>
            <person name="Win J."/>
            <person name="Wood J."/>
            <person name="Clifton S.W."/>
            <person name="Rogers J."/>
            <person name="Van den Ackerveken G."/>
            <person name="Jones J.D."/>
            <person name="McDowell J.M."/>
            <person name="Beynon J."/>
            <person name="Tyler B.M."/>
        </authorList>
    </citation>
    <scope>NUCLEOTIDE SEQUENCE [LARGE SCALE GENOMIC DNA]</scope>
    <source>
        <strain evidence="6">Emoy2</strain>
    </source>
</reference>
<dbReference type="InterPro" id="IPR004616">
    <property type="entry name" value="Leu/Phe-tRNA_Trfase"/>
</dbReference>
<evidence type="ECO:0008006" key="7">
    <source>
        <dbReference type="Google" id="ProtNLM"/>
    </source>
</evidence>
<dbReference type="InParanoid" id="M4BGE6"/>
<dbReference type="GO" id="GO:0030163">
    <property type="term" value="P:protein catabolic process"/>
    <property type="evidence" value="ECO:0007669"/>
    <property type="project" value="InterPro"/>
</dbReference>
<sequence length="342" mass="38874">MPPSWATPRAAADYIPVHLRPFVFHSQDDFYVSRHFDPLLLSHLMYAGFLPIASDVRETCFLLPKLHQQRCILLFQPEMPEHVPKSVVKKAKKYKFVLNRNFHAVVAGCHEKHGIPWLYPPLVKSFETLFDAGENGVEFCPGTNVRLVTVEIYDVATETLVAGELGYTVGSVYTSLTGFSRANGAGTVQLHALSKFLYLAGFKMWDLGMSMDYKMSLGAKDVERDDFLEELYKWRDQQVEMTLDESREEGDVRVGVVVKTLFDISRPRTEMMDERSKKGAHALRDQYLVEAVDSGEKDKSDDEKTRARGKEDAMHAKREVYGEKRKAASDDGQRGEEKRGKV</sequence>
<dbReference type="EnsemblProtists" id="HpaT805367">
    <property type="protein sequence ID" value="HpaP805367"/>
    <property type="gene ID" value="HpaG805367"/>
</dbReference>
<dbReference type="GO" id="GO:0008914">
    <property type="term" value="F:leucyl-tRNA--protein transferase activity"/>
    <property type="evidence" value="ECO:0007669"/>
    <property type="project" value="InterPro"/>
</dbReference>
<feature type="region of interest" description="Disordered" evidence="4">
    <location>
        <begin position="289"/>
        <end position="342"/>
    </location>
</feature>
<organism evidence="5 6">
    <name type="scientific">Hyaloperonospora arabidopsidis (strain Emoy2)</name>
    <name type="common">Downy mildew agent</name>
    <name type="synonym">Peronospora arabidopsidis</name>
    <dbReference type="NCBI Taxonomy" id="559515"/>
    <lineage>
        <taxon>Eukaryota</taxon>
        <taxon>Sar</taxon>
        <taxon>Stramenopiles</taxon>
        <taxon>Oomycota</taxon>
        <taxon>Peronosporomycetes</taxon>
        <taxon>Peronosporales</taxon>
        <taxon>Peronosporaceae</taxon>
        <taxon>Hyaloperonospora</taxon>
    </lineage>
</organism>
<dbReference type="PANTHER" id="PTHR30098:SF2">
    <property type="entry name" value="LEUCYL_PHENYLALANYL-TRNA--PROTEIN TRANSFERASE"/>
    <property type="match status" value="1"/>
</dbReference>
<dbReference type="Pfam" id="PF03588">
    <property type="entry name" value="Leu_Phe_trans"/>
    <property type="match status" value="1"/>
</dbReference>
<feature type="compositionally biased region" description="Basic and acidic residues" evidence="4">
    <location>
        <begin position="294"/>
        <end position="342"/>
    </location>
</feature>
<dbReference type="PANTHER" id="PTHR30098">
    <property type="entry name" value="LEUCYL/PHENYLALANYL-TRNA--PROTEIN TRANSFERASE"/>
    <property type="match status" value="1"/>
</dbReference>
<dbReference type="Proteomes" id="UP000011713">
    <property type="component" value="Unassembled WGS sequence"/>
</dbReference>
<dbReference type="GO" id="GO:0005737">
    <property type="term" value="C:cytoplasm"/>
    <property type="evidence" value="ECO:0007669"/>
    <property type="project" value="TreeGrafter"/>
</dbReference>
<dbReference type="InterPro" id="IPR016181">
    <property type="entry name" value="Acyl_CoA_acyltransferase"/>
</dbReference>